<dbReference type="Proteomes" id="UP000179153">
    <property type="component" value="Unassembled WGS sequence"/>
</dbReference>
<dbReference type="EMBL" id="MHOI01000018">
    <property type="protein sequence ID" value="OGZ61343.1"/>
    <property type="molecule type" value="Genomic_DNA"/>
</dbReference>
<keyword evidence="3 6" id="KW-0547">Nucleotide-binding</keyword>
<evidence type="ECO:0000256" key="4">
    <source>
        <dbReference type="ARBA" id="ARBA00022777"/>
    </source>
</evidence>
<accession>A0A1G2HFT7</accession>
<proteinExistence type="inferred from homology"/>
<dbReference type="STRING" id="1802163.A2932_02490"/>
<comment type="similarity">
    <text evidence="5">Belongs to the adenylate kinase family.</text>
</comment>
<protein>
    <recommendedName>
        <fullName evidence="6">Adenylate kinase</fullName>
        <ecNumber evidence="6">2.7.4.3</ecNumber>
    </recommendedName>
</protein>
<evidence type="ECO:0000256" key="5">
    <source>
        <dbReference type="RuleBase" id="RU003330"/>
    </source>
</evidence>
<keyword evidence="1 5" id="KW-0808">Transferase</keyword>
<evidence type="ECO:0000256" key="6">
    <source>
        <dbReference type="RuleBase" id="RU003331"/>
    </source>
</evidence>
<dbReference type="GO" id="GO:0005524">
    <property type="term" value="F:ATP binding"/>
    <property type="evidence" value="ECO:0007669"/>
    <property type="project" value="UniProtKB-KW"/>
</dbReference>
<dbReference type="GO" id="GO:0004017">
    <property type="term" value="F:AMP kinase activity"/>
    <property type="evidence" value="ECO:0007669"/>
    <property type="project" value="UniProtKB-EC"/>
</dbReference>
<dbReference type="Gene3D" id="3.40.50.300">
    <property type="entry name" value="P-loop containing nucleotide triphosphate hydrolases"/>
    <property type="match status" value="1"/>
</dbReference>
<dbReference type="InterPro" id="IPR027417">
    <property type="entry name" value="P-loop_NTPase"/>
</dbReference>
<dbReference type="PRINTS" id="PR00094">
    <property type="entry name" value="ADENYLTKNASE"/>
</dbReference>
<name>A0A1G2HFT7_9BACT</name>
<dbReference type="PANTHER" id="PTHR23359">
    <property type="entry name" value="NUCLEOTIDE KINASE"/>
    <property type="match status" value="1"/>
</dbReference>
<keyword evidence="6" id="KW-0067">ATP-binding</keyword>
<dbReference type="SUPFAM" id="SSF52540">
    <property type="entry name" value="P-loop containing nucleoside triphosphate hydrolases"/>
    <property type="match status" value="1"/>
</dbReference>
<gene>
    <name evidence="7" type="ORF">A2932_02490</name>
</gene>
<keyword evidence="4 5" id="KW-0418">Kinase</keyword>
<evidence type="ECO:0000256" key="3">
    <source>
        <dbReference type="ARBA" id="ARBA00022741"/>
    </source>
</evidence>
<dbReference type="CDD" id="cd01428">
    <property type="entry name" value="ADK"/>
    <property type="match status" value="1"/>
</dbReference>
<dbReference type="AlphaFoldDB" id="A0A1G2HFT7"/>
<comment type="subunit">
    <text evidence="6">Monomer.</text>
</comment>
<evidence type="ECO:0000256" key="1">
    <source>
        <dbReference type="ARBA" id="ARBA00022679"/>
    </source>
</evidence>
<dbReference type="GO" id="GO:0005737">
    <property type="term" value="C:cytoplasm"/>
    <property type="evidence" value="ECO:0007669"/>
    <property type="project" value="UniProtKB-SubCell"/>
</dbReference>
<sequence length="195" mass="22509">MAVFVMGRPGAGKDTQAEFLASRFNLEHIITSALIQKKFREATDDPKVKKEKAIFDSGTLNTPAWVVSVINERVAELAKNNFEGKNGIVFSGSPRTEFEAEEEFPFFVRIFGREHMFVFYLDIPEEEGVKRILKRAARELDRNPETIKVRMHQYDKRTQPVLDYFEKISILERIDGMPGIEEISQNIQNILKEKL</sequence>
<comment type="catalytic activity">
    <reaction evidence="6">
        <text>AMP + ATP = 2 ADP</text>
        <dbReference type="Rhea" id="RHEA:12973"/>
        <dbReference type="ChEBI" id="CHEBI:30616"/>
        <dbReference type="ChEBI" id="CHEBI:456215"/>
        <dbReference type="ChEBI" id="CHEBI:456216"/>
        <dbReference type="EC" id="2.7.4.3"/>
    </reaction>
</comment>
<reference evidence="7 8" key="1">
    <citation type="journal article" date="2016" name="Nat. Commun.">
        <title>Thousands of microbial genomes shed light on interconnected biogeochemical processes in an aquifer system.</title>
        <authorList>
            <person name="Anantharaman K."/>
            <person name="Brown C.T."/>
            <person name="Hug L.A."/>
            <person name="Sharon I."/>
            <person name="Castelle C.J."/>
            <person name="Probst A.J."/>
            <person name="Thomas B.C."/>
            <person name="Singh A."/>
            <person name="Wilkins M.J."/>
            <person name="Karaoz U."/>
            <person name="Brodie E.L."/>
            <person name="Williams K.H."/>
            <person name="Hubbard S.S."/>
            <person name="Banfield J.F."/>
        </authorList>
    </citation>
    <scope>NUCLEOTIDE SEQUENCE [LARGE SCALE GENOMIC DNA]</scope>
</reference>
<keyword evidence="2" id="KW-0545">Nucleotide biosynthesis</keyword>
<dbReference type="Pfam" id="PF00406">
    <property type="entry name" value="ADK"/>
    <property type="match status" value="1"/>
</dbReference>
<comment type="subcellular location">
    <subcellularLocation>
        <location evidence="6">Cytoplasm</location>
    </subcellularLocation>
</comment>
<dbReference type="EC" id="2.7.4.3" evidence="6"/>
<comment type="caution">
    <text evidence="7">The sequence shown here is derived from an EMBL/GenBank/DDBJ whole genome shotgun (WGS) entry which is preliminary data.</text>
</comment>
<dbReference type="InterPro" id="IPR000850">
    <property type="entry name" value="Adenylat/UMP-CMP_kin"/>
</dbReference>
<evidence type="ECO:0000256" key="2">
    <source>
        <dbReference type="ARBA" id="ARBA00022727"/>
    </source>
</evidence>
<evidence type="ECO:0000313" key="7">
    <source>
        <dbReference type="EMBL" id="OGZ61343.1"/>
    </source>
</evidence>
<organism evidence="7 8">
    <name type="scientific">Candidatus Spechtbacteria bacterium RIFCSPLOWO2_01_FULL_46_10</name>
    <dbReference type="NCBI Taxonomy" id="1802163"/>
    <lineage>
        <taxon>Bacteria</taxon>
        <taxon>Candidatus Spechtiibacteriota</taxon>
    </lineage>
</organism>
<evidence type="ECO:0000313" key="8">
    <source>
        <dbReference type="Proteomes" id="UP000179153"/>
    </source>
</evidence>